<reference evidence="2" key="1">
    <citation type="journal article" date="2019" name="Int. J. Syst. Evol. Microbiol.">
        <title>The Global Catalogue of Microorganisms (GCM) 10K type strain sequencing project: providing services to taxonomists for standard genome sequencing and annotation.</title>
        <authorList>
            <consortium name="The Broad Institute Genomics Platform"/>
            <consortium name="The Broad Institute Genome Sequencing Center for Infectious Disease"/>
            <person name="Wu L."/>
            <person name="Ma J."/>
        </authorList>
    </citation>
    <scope>NUCLEOTIDE SEQUENCE [LARGE SCALE GENOMIC DNA]</scope>
    <source>
        <strain evidence="2">CCUG 55328</strain>
    </source>
</reference>
<comment type="caution">
    <text evidence="1">The sequence shown here is derived from an EMBL/GenBank/DDBJ whole genome shotgun (WGS) entry which is preliminary data.</text>
</comment>
<organism evidence="1 2">
    <name type="scientific">Seohaeicola saemankumensis</name>
    <dbReference type="NCBI Taxonomy" id="481181"/>
    <lineage>
        <taxon>Bacteria</taxon>
        <taxon>Pseudomonadati</taxon>
        <taxon>Pseudomonadota</taxon>
        <taxon>Alphaproteobacteria</taxon>
        <taxon>Rhodobacterales</taxon>
        <taxon>Roseobacteraceae</taxon>
        <taxon>Seohaeicola</taxon>
    </lineage>
</organism>
<protein>
    <recommendedName>
        <fullName evidence="3">Monooxygenase</fullName>
    </recommendedName>
</protein>
<dbReference type="EMBL" id="JBHTKR010000003">
    <property type="protein sequence ID" value="MFD1194855.1"/>
    <property type="molecule type" value="Genomic_DNA"/>
</dbReference>
<gene>
    <name evidence="1" type="ORF">ACFQ3C_09255</name>
</gene>
<proteinExistence type="predicted"/>
<sequence length="97" mass="10908">MITEIVTFPIPADMSRDQVIANFKATVPGWSANTDLIRKNYLYDPEGRRGGGVYLWKTLEAAKAGHDAAWCEKVRGIYGALPRFEYFETPIVLDNTV</sequence>
<dbReference type="InterPro" id="IPR011008">
    <property type="entry name" value="Dimeric_a/b-barrel"/>
</dbReference>
<evidence type="ECO:0000313" key="2">
    <source>
        <dbReference type="Proteomes" id="UP001597151"/>
    </source>
</evidence>
<evidence type="ECO:0000313" key="1">
    <source>
        <dbReference type="EMBL" id="MFD1194855.1"/>
    </source>
</evidence>
<dbReference type="SUPFAM" id="SSF54909">
    <property type="entry name" value="Dimeric alpha+beta barrel"/>
    <property type="match status" value="1"/>
</dbReference>
<dbReference type="Proteomes" id="UP001597151">
    <property type="component" value="Unassembled WGS sequence"/>
</dbReference>
<dbReference type="RefSeq" id="WP_380790868.1">
    <property type="nucleotide sequence ID" value="NZ_JBHTKR010000003.1"/>
</dbReference>
<dbReference type="Gene3D" id="3.30.70.100">
    <property type="match status" value="1"/>
</dbReference>
<keyword evidence="2" id="KW-1185">Reference proteome</keyword>
<evidence type="ECO:0008006" key="3">
    <source>
        <dbReference type="Google" id="ProtNLM"/>
    </source>
</evidence>
<name>A0ABW3TGL0_9RHOB</name>
<accession>A0ABW3TGL0</accession>